<dbReference type="EMBL" id="CP093366">
    <property type="protein sequence ID" value="UQS82765.1"/>
    <property type="molecule type" value="Genomic_DNA"/>
</dbReference>
<name>A0ABY4PAW3_9LACO</name>
<proteinExistence type="predicted"/>
<evidence type="ECO:0000256" key="1">
    <source>
        <dbReference type="SAM" id="Phobius"/>
    </source>
</evidence>
<dbReference type="InterPro" id="IPR021324">
    <property type="entry name" value="DUF2929"/>
</dbReference>
<organism evidence="2 3">
    <name type="scientific">Bombilactobacillus folatiphilus</name>
    <dbReference type="NCBI Taxonomy" id="2923362"/>
    <lineage>
        <taxon>Bacteria</taxon>
        <taxon>Bacillati</taxon>
        <taxon>Bacillota</taxon>
        <taxon>Bacilli</taxon>
        <taxon>Lactobacillales</taxon>
        <taxon>Lactobacillaceae</taxon>
        <taxon>Bombilactobacillus</taxon>
    </lineage>
</organism>
<feature type="transmembrane region" description="Helical" evidence="1">
    <location>
        <begin position="34"/>
        <end position="52"/>
    </location>
</feature>
<gene>
    <name evidence="2" type="ORF">MOO45_03735</name>
</gene>
<keyword evidence="1" id="KW-0812">Transmembrane</keyword>
<evidence type="ECO:0000313" key="3">
    <source>
        <dbReference type="Proteomes" id="UP000831495"/>
    </source>
</evidence>
<evidence type="ECO:0000313" key="2">
    <source>
        <dbReference type="EMBL" id="UQS82765.1"/>
    </source>
</evidence>
<keyword evidence="1" id="KW-0472">Membrane</keyword>
<keyword evidence="1" id="KW-1133">Transmembrane helix</keyword>
<accession>A0ABY4PAW3</accession>
<dbReference type="Proteomes" id="UP000831495">
    <property type="component" value="Chromosome"/>
</dbReference>
<sequence>MKYLTSLFWILVYGQVLGYIGSALTSSSYKPQTALIVSVIFTIVFWILAACLESSDSKKE</sequence>
<dbReference type="RefSeq" id="WP_249515043.1">
    <property type="nucleotide sequence ID" value="NZ_CP093366.1"/>
</dbReference>
<protein>
    <submittedName>
        <fullName evidence="2">YjzD family protein</fullName>
    </submittedName>
</protein>
<keyword evidence="3" id="KW-1185">Reference proteome</keyword>
<reference evidence="2" key="1">
    <citation type="journal article" date="2022" name="Int. J. Syst. Evol. Microbiol.">
        <title>Apilactobacillus apisilvae sp. nov., Nicolia spurrieriana gen. nov. sp. nov., Bombilactobacillus folatiphilus sp. nov. and Bombilactobacillus thymidiniphilus sp. nov., four new lactic acid bacterial isolates from stingless bees Tetragonula carbonaria and Austroplebeia australis.</title>
        <authorList>
            <person name="Oliphant S.A."/>
            <person name="Watson-Haigh N.S."/>
            <person name="Sumby K.M."/>
            <person name="Gardner J."/>
            <person name="Groom S."/>
            <person name="Jiranek V."/>
        </authorList>
    </citation>
    <scope>NUCLEOTIDE SEQUENCE</scope>
    <source>
        <strain evidence="2">SG4_D2</strain>
    </source>
</reference>
<dbReference type="Pfam" id="PF11151">
    <property type="entry name" value="DUF2929"/>
    <property type="match status" value="1"/>
</dbReference>